<gene>
    <name evidence="1" type="ORF">P153DRAFT_110491</name>
</gene>
<name>A0A6A6A093_9PLEO</name>
<reference evidence="1" key="1">
    <citation type="journal article" date="2020" name="Stud. Mycol.">
        <title>101 Dothideomycetes genomes: a test case for predicting lifestyles and emergence of pathogens.</title>
        <authorList>
            <person name="Haridas S."/>
            <person name="Albert R."/>
            <person name="Binder M."/>
            <person name="Bloem J."/>
            <person name="Labutti K."/>
            <person name="Salamov A."/>
            <person name="Andreopoulos B."/>
            <person name="Baker S."/>
            <person name="Barry K."/>
            <person name="Bills G."/>
            <person name="Bluhm B."/>
            <person name="Cannon C."/>
            <person name="Castanera R."/>
            <person name="Culley D."/>
            <person name="Daum C."/>
            <person name="Ezra D."/>
            <person name="Gonzalez J."/>
            <person name="Henrissat B."/>
            <person name="Kuo A."/>
            <person name="Liang C."/>
            <person name="Lipzen A."/>
            <person name="Lutzoni F."/>
            <person name="Magnuson J."/>
            <person name="Mondo S."/>
            <person name="Nolan M."/>
            <person name="Ohm R."/>
            <person name="Pangilinan J."/>
            <person name="Park H.-J."/>
            <person name="Ramirez L."/>
            <person name="Alfaro M."/>
            <person name="Sun H."/>
            <person name="Tritt A."/>
            <person name="Yoshinaga Y."/>
            <person name="Zwiers L.-H."/>
            <person name="Turgeon B."/>
            <person name="Goodwin S."/>
            <person name="Spatafora J."/>
            <person name="Crous P."/>
            <person name="Grigoriev I."/>
        </authorList>
    </citation>
    <scope>NUCLEOTIDE SEQUENCE</scope>
    <source>
        <strain evidence="1">CBS 119687</strain>
    </source>
</reference>
<evidence type="ECO:0000313" key="1">
    <source>
        <dbReference type="EMBL" id="KAF2125249.1"/>
    </source>
</evidence>
<proteinExistence type="predicted"/>
<evidence type="ECO:0000313" key="2">
    <source>
        <dbReference type="Proteomes" id="UP000799771"/>
    </source>
</evidence>
<sequence length="112" mass="11979">MSQCIVNNIFWLSIYDIARGTFSSSATEPATKYKPPLPDPACLSTNLGHIPEAPSLEGGNPTPRIPISHCTVTTLLIAAIYARGAFGDFDNRIGHSNRKSGAPYVQMLMASG</sequence>
<accession>A0A6A6A093</accession>
<keyword evidence="2" id="KW-1185">Reference proteome</keyword>
<protein>
    <submittedName>
        <fullName evidence="1">Uncharacterized protein</fullName>
    </submittedName>
</protein>
<organism evidence="1 2">
    <name type="scientific">Dothidotthia symphoricarpi CBS 119687</name>
    <dbReference type="NCBI Taxonomy" id="1392245"/>
    <lineage>
        <taxon>Eukaryota</taxon>
        <taxon>Fungi</taxon>
        <taxon>Dikarya</taxon>
        <taxon>Ascomycota</taxon>
        <taxon>Pezizomycotina</taxon>
        <taxon>Dothideomycetes</taxon>
        <taxon>Pleosporomycetidae</taxon>
        <taxon>Pleosporales</taxon>
        <taxon>Dothidotthiaceae</taxon>
        <taxon>Dothidotthia</taxon>
    </lineage>
</organism>
<dbReference type="EMBL" id="ML977516">
    <property type="protein sequence ID" value="KAF2125249.1"/>
    <property type="molecule type" value="Genomic_DNA"/>
</dbReference>
<dbReference type="AlphaFoldDB" id="A0A6A6A093"/>
<dbReference type="RefSeq" id="XP_033519641.1">
    <property type="nucleotide sequence ID" value="XM_033661899.1"/>
</dbReference>
<dbReference type="Proteomes" id="UP000799771">
    <property type="component" value="Unassembled WGS sequence"/>
</dbReference>
<dbReference type="GeneID" id="54402331"/>